<gene>
    <name evidence="1" type="ORF">GCM10017557_71570</name>
</gene>
<name>A0A7G1PA81_9ACTN</name>
<dbReference type="Proteomes" id="UP000516444">
    <property type="component" value="Chromosome"/>
</dbReference>
<organism evidence="1 2">
    <name type="scientific">Streptomyces aurantiacus</name>
    <dbReference type="NCBI Taxonomy" id="47760"/>
    <lineage>
        <taxon>Bacteria</taxon>
        <taxon>Bacillati</taxon>
        <taxon>Actinomycetota</taxon>
        <taxon>Actinomycetes</taxon>
        <taxon>Kitasatosporales</taxon>
        <taxon>Streptomycetaceae</taxon>
        <taxon>Streptomyces</taxon>
        <taxon>Streptomyces aurantiacus group</taxon>
    </lineage>
</organism>
<dbReference type="EMBL" id="AP023440">
    <property type="protein sequence ID" value="BCL32298.1"/>
    <property type="molecule type" value="Genomic_DNA"/>
</dbReference>
<evidence type="ECO:0000313" key="1">
    <source>
        <dbReference type="EMBL" id="BCL32298.1"/>
    </source>
</evidence>
<sequence length="91" mass="9929">MVKRALRRILAARADAPYRPRRLVLATTPQQRGPPYTLTVLIVLVFGVLVAPTEERQARPTLTCWLAAYGGLPPAGAGGDAAWAEKKPRPR</sequence>
<proteinExistence type="predicted"/>
<accession>A0A7G1PA81</accession>
<keyword evidence="2" id="KW-1185">Reference proteome</keyword>
<reference evidence="1 2" key="1">
    <citation type="journal article" date="2014" name="Int. J. Syst. Evol. Microbiol.">
        <title>Complete genome sequence of Corynebacterium casei LMG S-19264T (=DSM 44701T), isolated from a smear-ripened cheese.</title>
        <authorList>
            <consortium name="US DOE Joint Genome Institute (JGI-PGF)"/>
            <person name="Walter F."/>
            <person name="Albersmeier A."/>
            <person name="Kalinowski J."/>
            <person name="Ruckert C."/>
        </authorList>
    </citation>
    <scope>NUCLEOTIDE SEQUENCE [LARGE SCALE GENOMIC DNA]</scope>
    <source>
        <strain evidence="1 2">JCM 4677</strain>
    </source>
</reference>
<dbReference type="AlphaFoldDB" id="A0A7G1PA81"/>
<protein>
    <submittedName>
        <fullName evidence="1">Uncharacterized protein</fullName>
    </submittedName>
</protein>
<evidence type="ECO:0000313" key="2">
    <source>
        <dbReference type="Proteomes" id="UP000516444"/>
    </source>
</evidence>
<dbReference type="KEGG" id="sgm:GCM10017557_71570"/>